<proteinExistence type="predicted"/>
<dbReference type="SUPFAM" id="SSF50156">
    <property type="entry name" value="PDZ domain-like"/>
    <property type="match status" value="1"/>
</dbReference>
<dbReference type="GeneID" id="105437065"/>
<dbReference type="Proteomes" id="UP000007110">
    <property type="component" value="Unassembled WGS sequence"/>
</dbReference>
<dbReference type="AlphaFoldDB" id="A0A7M7NV59"/>
<keyword evidence="2" id="KW-1185">Reference proteome</keyword>
<accession>A0A7M7NV59</accession>
<name>A0A7M7NV59_STRPU</name>
<reference evidence="2" key="1">
    <citation type="submission" date="2015-02" db="EMBL/GenBank/DDBJ databases">
        <title>Genome sequencing for Strongylocentrotus purpuratus.</title>
        <authorList>
            <person name="Murali S."/>
            <person name="Liu Y."/>
            <person name="Vee V."/>
            <person name="English A."/>
            <person name="Wang M."/>
            <person name="Skinner E."/>
            <person name="Han Y."/>
            <person name="Muzny D.M."/>
            <person name="Worley K.C."/>
            <person name="Gibbs R.A."/>
        </authorList>
    </citation>
    <scope>NUCLEOTIDE SEQUENCE</scope>
</reference>
<evidence type="ECO:0000313" key="1">
    <source>
        <dbReference type="EnsemblMetazoa" id="XP_030842009"/>
    </source>
</evidence>
<dbReference type="RefSeq" id="XP_030842009.1">
    <property type="nucleotide sequence ID" value="XM_030986149.1"/>
</dbReference>
<dbReference type="InParanoid" id="A0A7M7NV59"/>
<dbReference type="InterPro" id="IPR036034">
    <property type="entry name" value="PDZ_sf"/>
</dbReference>
<sequence>MKIETQCKKLKGEKLSGTATVRIAKTIIVRYLSMLNETRDSILVTDVPCELKDYFRVGDQWLKVNDNMLKNVHFARDCVRMSDKPEIEITLKRIPFGTICDFQWNSDNVDDIGLKLHGNEIERVYPEGLAHRRGSLQSNDTTCLNSAGLRCNYVITEVNFDCVQPNASTEQVWEMIKKAGRIVILILHPVDFRTVQRGYDIDENDMYEDVRSF</sequence>
<organism evidence="1 2">
    <name type="scientific">Strongylocentrotus purpuratus</name>
    <name type="common">Purple sea urchin</name>
    <dbReference type="NCBI Taxonomy" id="7668"/>
    <lineage>
        <taxon>Eukaryota</taxon>
        <taxon>Metazoa</taxon>
        <taxon>Echinodermata</taxon>
        <taxon>Eleutherozoa</taxon>
        <taxon>Echinozoa</taxon>
        <taxon>Echinoidea</taxon>
        <taxon>Euechinoidea</taxon>
        <taxon>Echinacea</taxon>
        <taxon>Camarodonta</taxon>
        <taxon>Echinidea</taxon>
        <taxon>Strongylocentrotidae</taxon>
        <taxon>Strongylocentrotus</taxon>
    </lineage>
</organism>
<evidence type="ECO:0000313" key="2">
    <source>
        <dbReference type="Proteomes" id="UP000007110"/>
    </source>
</evidence>
<reference evidence="1" key="2">
    <citation type="submission" date="2021-01" db="UniProtKB">
        <authorList>
            <consortium name="EnsemblMetazoa"/>
        </authorList>
    </citation>
    <scope>IDENTIFICATION</scope>
</reference>
<protein>
    <submittedName>
        <fullName evidence="1">Uncharacterized protein</fullName>
    </submittedName>
</protein>
<dbReference type="Gene3D" id="2.30.42.10">
    <property type="match status" value="1"/>
</dbReference>
<dbReference type="KEGG" id="spu:105437065"/>
<dbReference type="EnsemblMetazoa" id="XM_030986149">
    <property type="protein sequence ID" value="XP_030842009"/>
    <property type="gene ID" value="LOC105437065"/>
</dbReference>